<proteinExistence type="predicted"/>
<evidence type="ECO:0000256" key="1">
    <source>
        <dbReference type="SAM" id="Coils"/>
    </source>
</evidence>
<feature type="region of interest" description="Disordered" evidence="2">
    <location>
        <begin position="127"/>
        <end position="150"/>
    </location>
</feature>
<feature type="compositionally biased region" description="Acidic residues" evidence="2">
    <location>
        <begin position="135"/>
        <end position="150"/>
    </location>
</feature>
<keyword evidence="1" id="KW-0175">Coiled coil</keyword>
<evidence type="ECO:0000256" key="2">
    <source>
        <dbReference type="SAM" id="MobiDB-lite"/>
    </source>
</evidence>
<protein>
    <submittedName>
        <fullName evidence="3">Uncharacterized protein</fullName>
    </submittedName>
</protein>
<sequence>MAKRTIYLWCIRTEVEGVLYVDGWSSTYSPNTIPYEIEEDHPFFKSPGKYKLDNDVLVYDNSRWEKEEEEDKKRQEEEKRRQEILKNIESILKGKDGEVAELKGTVDMLLKMNEDQAVMIYSLLSELGRNPLDDPPADDGDGEVPVEEEA</sequence>
<name>A0AA96KR84_9CAUD</name>
<reference evidence="3" key="1">
    <citation type="submission" date="2023-04" db="EMBL/GenBank/DDBJ databases">
        <authorList>
            <person name="Zhang X."/>
        </authorList>
    </citation>
    <scope>NUCLEOTIDE SEQUENCE</scope>
</reference>
<dbReference type="EMBL" id="OQ884030">
    <property type="protein sequence ID" value="WNO29830.1"/>
    <property type="molecule type" value="Genomic_DNA"/>
</dbReference>
<evidence type="ECO:0000313" key="3">
    <source>
        <dbReference type="EMBL" id="WNO29830.1"/>
    </source>
</evidence>
<accession>A0AA96KR84</accession>
<feature type="coiled-coil region" evidence="1">
    <location>
        <begin position="59"/>
        <end position="87"/>
    </location>
</feature>
<organism evidence="3">
    <name type="scientific">Bacillus phage SDFMU_Pbc</name>
    <dbReference type="NCBI Taxonomy" id="3076135"/>
    <lineage>
        <taxon>Viruses</taxon>
        <taxon>Duplodnaviria</taxon>
        <taxon>Heunggongvirae</taxon>
        <taxon>Uroviricota</taxon>
        <taxon>Caudoviricetes</taxon>
        <taxon>Herelleviridae</taxon>
        <taxon>Bastillevirinae</taxon>
        <taxon>Agatevirus</taxon>
        <taxon>Agatevirus agate</taxon>
    </lineage>
</organism>